<dbReference type="Proteomes" id="UP000006462">
    <property type="component" value="Unassembled WGS sequence"/>
</dbReference>
<name>A0ABP2HTW6_9BACT</name>
<reference evidence="2 3" key="1">
    <citation type="submission" date="2009-12" db="EMBL/GenBank/DDBJ databases">
        <authorList>
            <person name="Shrivastava S."/>
            <person name="Madupu R."/>
            <person name="Durkin A.S."/>
            <person name="Torralba M."/>
            <person name="Methe B."/>
            <person name="Sutton G.G."/>
            <person name="Strausberg R.L."/>
            <person name="Nelson K.E."/>
        </authorList>
    </citation>
    <scope>NUCLEOTIDE SEQUENCE [LARGE SCALE GENOMIC DNA]</scope>
    <source>
        <strain evidence="2 3">W5455</strain>
    </source>
</reference>
<sequence length="360" mass="41002">MRMFCCSNCFADTEIKAIIDGNKTTGDCDFCGSHNIHVYEIGKDSIIAELFDGLLDIYTPVSDLSADFPREKTDLIKNILCNNCRIFNLKPDGAYRLITTICANRYKDQPELFDSPVAIKQCQNLDYLEENSILKNNCWGDFVEGIKRKNRFHGDYINTDKLFIFLRCAVKFHHKGEVMYRSRICPDEKGFMKTEMGAPPDNKAKGGRVNPMGISILYLSDSTETTLYEIRAGVYDFVTVGRFKLQKDIEVINLAGIDHISPFIGIDYGFDFIQYAMNIEHLKMISQEIAKPLRNDNALDYLPTQYISDYIRSRGYDGIEYISTMCKNGANLAVFNPSLFKCTGTSVYDVKSISYSYTKL</sequence>
<evidence type="ECO:0000313" key="3">
    <source>
        <dbReference type="Proteomes" id="UP000006462"/>
    </source>
</evidence>
<dbReference type="EMBL" id="ADFP01000072">
    <property type="protein sequence ID" value="EFB90603.1"/>
    <property type="molecule type" value="Genomic_DNA"/>
</dbReference>
<evidence type="ECO:0000313" key="2">
    <source>
        <dbReference type="EMBL" id="EFB90603.1"/>
    </source>
</evidence>
<keyword evidence="3" id="KW-1185">Reference proteome</keyword>
<proteinExistence type="predicted"/>
<feature type="domain" description="RES" evidence="1">
    <location>
        <begin position="192"/>
        <end position="346"/>
    </location>
</feature>
<dbReference type="Pfam" id="PF08808">
    <property type="entry name" value="RES"/>
    <property type="match status" value="1"/>
</dbReference>
<dbReference type="SMART" id="SM00953">
    <property type="entry name" value="RES"/>
    <property type="match status" value="1"/>
</dbReference>
<protein>
    <submittedName>
        <fullName evidence="2">RES domain protein</fullName>
    </submittedName>
</protein>
<accession>A0ABP2HTW6</accession>
<dbReference type="InterPro" id="IPR014914">
    <property type="entry name" value="RES_dom"/>
</dbReference>
<evidence type="ECO:0000259" key="1">
    <source>
        <dbReference type="SMART" id="SM00953"/>
    </source>
</evidence>
<comment type="caution">
    <text evidence="2">The sequence shown here is derived from an EMBL/GenBank/DDBJ whole genome shotgun (WGS) entry which is preliminary data.</text>
</comment>
<gene>
    <name evidence="2" type="ORF">HMPREF7215_0721</name>
</gene>
<organism evidence="2 3">
    <name type="scientific">Pyramidobacter piscolens W5455</name>
    <dbReference type="NCBI Taxonomy" id="352165"/>
    <lineage>
        <taxon>Bacteria</taxon>
        <taxon>Thermotogati</taxon>
        <taxon>Synergistota</taxon>
        <taxon>Synergistia</taxon>
        <taxon>Synergistales</taxon>
        <taxon>Dethiosulfovibrionaceae</taxon>
        <taxon>Pyramidobacter</taxon>
    </lineage>
</organism>